<gene>
    <name evidence="1" type="ORF">LY90DRAFT_517717</name>
</gene>
<comment type="caution">
    <text evidence="1">The sequence shown here is derived from an EMBL/GenBank/DDBJ whole genome shotgun (WGS) entry which is preliminary data.</text>
</comment>
<keyword evidence="2" id="KW-1185">Reference proteome</keyword>
<dbReference type="Proteomes" id="UP000193920">
    <property type="component" value="Unassembled WGS sequence"/>
</dbReference>
<name>A0A1Y2A2H6_9FUNG</name>
<evidence type="ECO:0000313" key="1">
    <source>
        <dbReference type="EMBL" id="ORY16668.1"/>
    </source>
</evidence>
<proteinExistence type="predicted"/>
<reference evidence="1 2" key="1">
    <citation type="submission" date="2016-08" db="EMBL/GenBank/DDBJ databases">
        <title>A Parts List for Fungal Cellulosomes Revealed by Comparative Genomics.</title>
        <authorList>
            <consortium name="DOE Joint Genome Institute"/>
            <person name="Haitjema C.H."/>
            <person name="Gilmore S.P."/>
            <person name="Henske J.K."/>
            <person name="Solomon K.V."/>
            <person name="De Groot R."/>
            <person name="Kuo A."/>
            <person name="Mondo S.J."/>
            <person name="Salamov A.A."/>
            <person name="Labutti K."/>
            <person name="Zhao Z."/>
            <person name="Chiniquy J."/>
            <person name="Barry K."/>
            <person name="Brewer H.M."/>
            <person name="Purvine S.O."/>
            <person name="Wright A.T."/>
            <person name="Boxma B."/>
            <person name="Van Alen T."/>
            <person name="Hackstein J.H."/>
            <person name="Baker S.E."/>
            <person name="Grigoriev I.V."/>
            <person name="O'Malley M.A."/>
        </authorList>
    </citation>
    <scope>NUCLEOTIDE SEQUENCE [LARGE SCALE GENOMIC DNA]</scope>
    <source>
        <strain evidence="1 2">G1</strain>
    </source>
</reference>
<evidence type="ECO:0000313" key="2">
    <source>
        <dbReference type="Proteomes" id="UP000193920"/>
    </source>
</evidence>
<accession>A0A1Y2A2H6</accession>
<dbReference type="EMBL" id="MCOG01000331">
    <property type="protein sequence ID" value="ORY16668.1"/>
    <property type="molecule type" value="Genomic_DNA"/>
</dbReference>
<dbReference type="AlphaFoldDB" id="A0A1Y2A2H6"/>
<organism evidence="1 2">
    <name type="scientific">Neocallimastix californiae</name>
    <dbReference type="NCBI Taxonomy" id="1754190"/>
    <lineage>
        <taxon>Eukaryota</taxon>
        <taxon>Fungi</taxon>
        <taxon>Fungi incertae sedis</taxon>
        <taxon>Chytridiomycota</taxon>
        <taxon>Chytridiomycota incertae sedis</taxon>
        <taxon>Neocallimastigomycetes</taxon>
        <taxon>Neocallimastigales</taxon>
        <taxon>Neocallimastigaceae</taxon>
        <taxon>Neocallimastix</taxon>
    </lineage>
</organism>
<protein>
    <submittedName>
        <fullName evidence="1">Uncharacterized protein</fullName>
    </submittedName>
</protein>
<sequence length="658" mass="78506">MVKLEENTKLFYDELNLECNINKLLDIAKKGILLYEPLFNYEKIKYHEYIIDISLMGNQYFVIYTKEQYNGLKSYITFPKSYNKLVVFSLDSWYFNSIPYCKSIIINIFLIEQLFEEQDENIINKLLVDNYSIINCINYKFELFEYLYDNNDEYLNYLVIAKVLGLDNEIITNILSSFLSFECKNVQLLDYCSKIIKKYKVKAKSEKFRIPPRFPLRIIENYTDKIYMPNTLYIQCENNYIERFINATLSDNLLKQLSPKIQYTGIIEVELNEYGIYGTLCKEKLKLIKKDDDDDNNNIQLVYDDDDKLYKNEINKHKLFNTKDLLIKKYDPQVYNSIFKYKIKYDNYNLELYEIYELFFVKKYLMNYNELNKILSNTEYIVKINYKTENNVEYIIMKFTYIISLIHNEVNSFIIHVLLRYYFKHNIIFKNNSLLLDIDRKINNDKNFLNIFEILSNTPHEIFNKYVDIESNCTTYSDVLKHKIEIDTDKLTNSLSKECIEKDKNSEYSICIPEITLSNYKESCINVKSEKCQKFYTDIDKSKYYPICSKNPLYNEYLQIQVIKYIKRVLEIQCLLDENNELCPLALCDIQGGAYFSDPLSNNCRSKQCTNKLIEIYKDLNLDQYAALENLSTSNVKYSYNKLTWIKDSISYVNSDTC</sequence>